<keyword evidence="3" id="KW-1185">Reference proteome</keyword>
<feature type="transmembrane region" description="Helical" evidence="1">
    <location>
        <begin position="20"/>
        <end position="39"/>
    </location>
</feature>
<organism evidence="2 3">
    <name type="scientific">Marinospirillum insulare</name>
    <dbReference type="NCBI Taxonomy" id="217169"/>
    <lineage>
        <taxon>Bacteria</taxon>
        <taxon>Pseudomonadati</taxon>
        <taxon>Pseudomonadota</taxon>
        <taxon>Gammaproteobacteria</taxon>
        <taxon>Oceanospirillales</taxon>
        <taxon>Oceanospirillaceae</taxon>
        <taxon>Marinospirillum</taxon>
    </lineage>
</organism>
<name>A0ABQ5ZXT0_9GAMM</name>
<keyword evidence="1" id="KW-0812">Transmembrane</keyword>
<dbReference type="RefSeq" id="WP_036240235.1">
    <property type="nucleotide sequence ID" value="NZ_BSOR01000019.1"/>
</dbReference>
<evidence type="ECO:0000256" key="1">
    <source>
        <dbReference type="SAM" id="Phobius"/>
    </source>
</evidence>
<proteinExistence type="predicted"/>
<dbReference type="EMBL" id="BSOR01000019">
    <property type="protein sequence ID" value="GLR63825.1"/>
    <property type="molecule type" value="Genomic_DNA"/>
</dbReference>
<reference evidence="3" key="1">
    <citation type="journal article" date="2019" name="Int. J. Syst. Evol. Microbiol.">
        <title>The Global Catalogue of Microorganisms (GCM) 10K type strain sequencing project: providing services to taxonomists for standard genome sequencing and annotation.</title>
        <authorList>
            <consortium name="The Broad Institute Genomics Platform"/>
            <consortium name="The Broad Institute Genome Sequencing Center for Infectious Disease"/>
            <person name="Wu L."/>
            <person name="Ma J."/>
        </authorList>
    </citation>
    <scope>NUCLEOTIDE SEQUENCE [LARGE SCALE GENOMIC DNA]</scope>
    <source>
        <strain evidence="3">NBRC 100033</strain>
    </source>
</reference>
<keyword evidence="1" id="KW-0472">Membrane</keyword>
<accession>A0ABQ5ZXT0</accession>
<comment type="caution">
    <text evidence="2">The sequence shown here is derived from an EMBL/GenBank/DDBJ whole genome shotgun (WGS) entry which is preliminary data.</text>
</comment>
<gene>
    <name evidence="2" type="ORF">GCM10007878_12610</name>
</gene>
<protein>
    <recommendedName>
        <fullName evidence="4">Transmembrane protein</fullName>
    </recommendedName>
</protein>
<evidence type="ECO:0008006" key="4">
    <source>
        <dbReference type="Google" id="ProtNLM"/>
    </source>
</evidence>
<evidence type="ECO:0000313" key="2">
    <source>
        <dbReference type="EMBL" id="GLR63825.1"/>
    </source>
</evidence>
<dbReference type="Proteomes" id="UP001156682">
    <property type="component" value="Unassembled WGS sequence"/>
</dbReference>
<keyword evidence="1" id="KW-1133">Transmembrane helix</keyword>
<sequence length="126" mass="13960">MSNHKTQQEPTDSFLNKAPLWLKILIILGIGFLLGRWFAAEEGLAVNFTNSSQQQITSIKLDFGSSDGQSSIQTFRLAPQESRTLFLNHPAGMGFNVLVTYADGQQQDFCALKGDTSLRPQLDLNL</sequence>
<evidence type="ECO:0000313" key="3">
    <source>
        <dbReference type="Proteomes" id="UP001156682"/>
    </source>
</evidence>